<reference evidence="2 3" key="1">
    <citation type="journal article" date="2014" name="Arch. Microbiol.">
        <title>Bacillus mesophilum sp. nov., strain IITR-54T, a novel 4-chlorobiphenyl dechlorinating bacterium.</title>
        <authorList>
            <person name="Manickam N."/>
            <person name="Singh N.K."/>
            <person name="Bajaj A."/>
            <person name="Kumar R.M."/>
            <person name="Kaur G."/>
            <person name="Kaur N."/>
            <person name="Bala M."/>
            <person name="Kumar A."/>
            <person name="Mayilraj S."/>
        </authorList>
    </citation>
    <scope>NUCLEOTIDE SEQUENCE [LARGE SCALE GENOMIC DNA]</scope>
    <source>
        <strain evidence="2 3">IITR-54</strain>
    </source>
</reference>
<dbReference type="AlphaFoldDB" id="A0A7V7RQ68"/>
<dbReference type="OrthoDB" id="2884029at2"/>
<accession>A0A7V7RQ68</accession>
<keyword evidence="1" id="KW-1133">Transmembrane helix</keyword>
<comment type="caution">
    <text evidence="2">The sequence shown here is derived from an EMBL/GenBank/DDBJ whole genome shotgun (WGS) entry which is preliminary data.</text>
</comment>
<gene>
    <name evidence="2" type="ORF">F7732_02955</name>
</gene>
<evidence type="ECO:0000313" key="3">
    <source>
        <dbReference type="Proteomes" id="UP000441354"/>
    </source>
</evidence>
<dbReference type="Pfam" id="PF16079">
    <property type="entry name" value="Phage_holin_5_2"/>
    <property type="match status" value="1"/>
</dbReference>
<proteinExistence type="predicted"/>
<sequence>MDLLTFLNQKYVILIPALWVIGAALKNTPIIPDWTIVWILFLCSITIGSLAHGFTYESVVNGIIAAGIAVFGHQMLKQTLEGGLIRKQKK</sequence>
<feature type="transmembrane region" description="Helical" evidence="1">
    <location>
        <begin position="37"/>
        <end position="56"/>
    </location>
</feature>
<dbReference type="Proteomes" id="UP000441354">
    <property type="component" value="Unassembled WGS sequence"/>
</dbReference>
<feature type="transmembrane region" description="Helical" evidence="1">
    <location>
        <begin position="6"/>
        <end position="25"/>
    </location>
</feature>
<dbReference type="EMBL" id="WBOT01000001">
    <property type="protein sequence ID" value="KAB2335547.1"/>
    <property type="molecule type" value="Genomic_DNA"/>
</dbReference>
<evidence type="ECO:0000256" key="1">
    <source>
        <dbReference type="SAM" id="Phobius"/>
    </source>
</evidence>
<dbReference type="InterPro" id="IPR032111">
    <property type="entry name" value="Clostridium_phage_holin"/>
</dbReference>
<evidence type="ECO:0000313" key="2">
    <source>
        <dbReference type="EMBL" id="KAB2335547.1"/>
    </source>
</evidence>
<organism evidence="2 3">
    <name type="scientific">Bacillus mesophilum</name>
    <dbReference type="NCBI Taxonomy" id="1071718"/>
    <lineage>
        <taxon>Bacteria</taxon>
        <taxon>Bacillati</taxon>
        <taxon>Bacillota</taxon>
        <taxon>Bacilli</taxon>
        <taxon>Bacillales</taxon>
        <taxon>Bacillaceae</taxon>
        <taxon>Bacillus</taxon>
    </lineage>
</organism>
<protein>
    <recommendedName>
        <fullName evidence="4">Holin</fullName>
    </recommendedName>
</protein>
<dbReference type="RefSeq" id="WP_151572167.1">
    <property type="nucleotide sequence ID" value="NZ_WBOT01000001.1"/>
</dbReference>
<keyword evidence="1" id="KW-0812">Transmembrane</keyword>
<keyword evidence="3" id="KW-1185">Reference proteome</keyword>
<name>A0A7V7RQ68_9BACI</name>
<keyword evidence="1" id="KW-0472">Membrane</keyword>
<evidence type="ECO:0008006" key="4">
    <source>
        <dbReference type="Google" id="ProtNLM"/>
    </source>
</evidence>